<dbReference type="InterPro" id="IPR039809">
    <property type="entry name" value="Chemokine_b/g/d"/>
</dbReference>
<evidence type="ECO:0000313" key="5">
    <source>
        <dbReference type="Proteomes" id="UP001187343"/>
    </source>
</evidence>
<feature type="domain" description="Chemokine interleukin-8-like" evidence="3">
    <location>
        <begin position="78"/>
        <end position="140"/>
    </location>
</feature>
<keyword evidence="5" id="KW-1185">Reference proteome</keyword>
<sequence length="238" mass="27683">MRFSVLFFIIFLGFLCLTMAQDETCCLRCVKRVRLSIKNRVTSYRKQDLDGDCKLPAIVKPEIPQPPERFPTPGNTQDKYCCTHYVQRVRLSIRNKVTSYKIQKPNGRCNIPAVVFRVDRDHTFCADPKEYWVRSLRDRVDERLRGSVKDKNCCLGYVQKVRLSIRNRVTSYRKQGVNRGCRIPAIVFKLDNDDEFCADPYEIWVVELMMSMMRKMRTPGQPCGQKVRLGNSKTGILG</sequence>
<feature type="domain" description="Chemokine interleukin-8-like" evidence="3">
    <location>
        <begin position="150"/>
        <end position="212"/>
    </location>
</feature>
<dbReference type="PANTHER" id="PTHR12015">
    <property type="entry name" value="SMALL INDUCIBLE CYTOKINE A"/>
    <property type="match status" value="1"/>
</dbReference>
<evidence type="ECO:0000313" key="4">
    <source>
        <dbReference type="EMBL" id="KAK2900419.1"/>
    </source>
</evidence>
<dbReference type="Gene3D" id="2.40.50.40">
    <property type="match status" value="3"/>
</dbReference>
<dbReference type="SMART" id="SM00199">
    <property type="entry name" value="SCY"/>
    <property type="match status" value="2"/>
</dbReference>
<organism evidence="4 5">
    <name type="scientific">Cirrhinus molitorella</name>
    <name type="common">mud carp</name>
    <dbReference type="NCBI Taxonomy" id="172907"/>
    <lineage>
        <taxon>Eukaryota</taxon>
        <taxon>Metazoa</taxon>
        <taxon>Chordata</taxon>
        <taxon>Craniata</taxon>
        <taxon>Vertebrata</taxon>
        <taxon>Euteleostomi</taxon>
        <taxon>Actinopterygii</taxon>
        <taxon>Neopterygii</taxon>
        <taxon>Teleostei</taxon>
        <taxon>Ostariophysi</taxon>
        <taxon>Cypriniformes</taxon>
        <taxon>Cyprinidae</taxon>
        <taxon>Labeoninae</taxon>
        <taxon>Labeonini</taxon>
        <taxon>Cirrhinus</taxon>
    </lineage>
</organism>
<evidence type="ECO:0000256" key="1">
    <source>
        <dbReference type="ARBA" id="ARBA00022514"/>
    </source>
</evidence>
<gene>
    <name evidence="4" type="ORF">Q8A67_008534</name>
</gene>
<dbReference type="AlphaFoldDB" id="A0AA88Q048"/>
<name>A0AA88Q048_9TELE</name>
<dbReference type="SUPFAM" id="SSF54117">
    <property type="entry name" value="Interleukin 8-like chemokines"/>
    <property type="match status" value="2"/>
</dbReference>
<evidence type="ECO:0000256" key="2">
    <source>
        <dbReference type="SAM" id="SignalP"/>
    </source>
</evidence>
<protein>
    <recommendedName>
        <fullName evidence="3">Chemokine interleukin-8-like domain-containing protein</fullName>
    </recommendedName>
</protein>
<keyword evidence="1" id="KW-0202">Cytokine</keyword>
<proteinExistence type="predicted"/>
<dbReference type="EMBL" id="JAUYZG010000008">
    <property type="protein sequence ID" value="KAK2900419.1"/>
    <property type="molecule type" value="Genomic_DNA"/>
</dbReference>
<dbReference type="CDD" id="cd00169">
    <property type="entry name" value="Chemokine"/>
    <property type="match status" value="2"/>
</dbReference>
<dbReference type="Proteomes" id="UP001187343">
    <property type="component" value="Unassembled WGS sequence"/>
</dbReference>
<reference evidence="4" key="1">
    <citation type="submission" date="2023-08" db="EMBL/GenBank/DDBJ databases">
        <title>Chromosome-level Genome Assembly of mud carp (Cirrhinus molitorella).</title>
        <authorList>
            <person name="Liu H."/>
        </authorList>
    </citation>
    <scope>NUCLEOTIDE SEQUENCE</scope>
    <source>
        <strain evidence="4">Prfri</strain>
        <tissue evidence="4">Muscle</tissue>
    </source>
</reference>
<feature type="signal peptide" evidence="2">
    <location>
        <begin position="1"/>
        <end position="20"/>
    </location>
</feature>
<comment type="caution">
    <text evidence="4">The sequence shown here is derived from an EMBL/GenBank/DDBJ whole genome shotgun (WGS) entry which is preliminary data.</text>
</comment>
<dbReference type="InterPro" id="IPR036048">
    <property type="entry name" value="Interleukin_8-like_sf"/>
</dbReference>
<dbReference type="InterPro" id="IPR001811">
    <property type="entry name" value="Chemokine_IL8-like_dom"/>
</dbReference>
<dbReference type="GO" id="GO:0006955">
    <property type="term" value="P:immune response"/>
    <property type="evidence" value="ECO:0007669"/>
    <property type="project" value="InterPro"/>
</dbReference>
<dbReference type="GO" id="GO:0008009">
    <property type="term" value="F:chemokine activity"/>
    <property type="evidence" value="ECO:0007669"/>
    <property type="project" value="InterPro"/>
</dbReference>
<dbReference type="Pfam" id="PF00048">
    <property type="entry name" value="IL8"/>
    <property type="match status" value="2"/>
</dbReference>
<accession>A0AA88Q048</accession>
<keyword evidence="2" id="KW-0732">Signal</keyword>
<evidence type="ECO:0000259" key="3">
    <source>
        <dbReference type="SMART" id="SM00199"/>
    </source>
</evidence>
<feature type="chain" id="PRO_5041666832" description="Chemokine interleukin-8-like domain-containing protein" evidence="2">
    <location>
        <begin position="21"/>
        <end position="238"/>
    </location>
</feature>
<dbReference type="GO" id="GO:0005615">
    <property type="term" value="C:extracellular space"/>
    <property type="evidence" value="ECO:0007669"/>
    <property type="project" value="UniProtKB-KW"/>
</dbReference>